<proteinExistence type="predicted"/>
<sequence>MIVFGNSLRASHFTFPKRLLSISQLKERSLICVHGTSADEFLQGLITNDIKSINQPNSFMYSLFLNSKGRVLTDAFIYHTNRLSANQSDYLVEVDVSCVPNLVKHLKQYNLRGKVKIDADLSVYPWVAMPTSRHSNQLNNYEAWSPVNSLDISDQKQLIFFASDPRGISGWSGRILSTSNTNVTSIFPSCNTKPLDINLYHNARWELGLPEGIKEFITSDTLPFEANADLSGGVSFSKGCYIGQELTARTHFTGVIRRRYVPIKIVSMGNIDALKTSISLNSIYNAPIYQVDNNHELLQSKLKPIGWIRNVNMNNFIMINNNDNDDHSFIIDNGPISGIALIRLTEASEQQYKLIVNIPLHTDYDNNSAIQLEIIPYIPSWWPADIAPTIKRIICT</sequence>
<keyword evidence="3" id="KW-0496">Mitochondrion</keyword>
<dbReference type="GO" id="GO:0005759">
    <property type="term" value="C:mitochondrial matrix"/>
    <property type="evidence" value="ECO:0007669"/>
    <property type="project" value="TreeGrafter"/>
</dbReference>
<reference evidence="5" key="2">
    <citation type="submission" date="2018-12" db="UniProtKB">
        <authorList>
            <consortium name="WormBaseParasite"/>
        </authorList>
    </citation>
    <scope>IDENTIFICATION</scope>
    <source>
        <strain evidence="5">Puerto Rican</strain>
    </source>
</reference>
<dbReference type="PANTHER" id="PTHR22602">
    <property type="entry name" value="TRANSFERASE CAF17, MITOCHONDRIAL-RELATED"/>
    <property type="match status" value="1"/>
</dbReference>
<evidence type="ECO:0000313" key="4">
    <source>
        <dbReference type="Proteomes" id="UP000008854"/>
    </source>
</evidence>
<reference evidence="4" key="1">
    <citation type="journal article" date="2012" name="PLoS Negl. Trop. Dis.">
        <title>A systematically improved high quality genome and transcriptome of the human blood fluke Schistosoma mansoni.</title>
        <authorList>
            <person name="Protasio A.V."/>
            <person name="Tsai I.J."/>
            <person name="Babbage A."/>
            <person name="Nichol S."/>
            <person name="Hunt M."/>
            <person name="Aslett M.A."/>
            <person name="De Silva N."/>
            <person name="Velarde G.S."/>
            <person name="Anderson T.J."/>
            <person name="Clark R.C."/>
            <person name="Davidson C."/>
            <person name="Dillon G.P."/>
            <person name="Holroyd N.E."/>
            <person name="LoVerde P.T."/>
            <person name="Lloyd C."/>
            <person name="McQuillan J."/>
            <person name="Oliveira G."/>
            <person name="Otto T.D."/>
            <person name="Parker-Manuel S.J."/>
            <person name="Quail M.A."/>
            <person name="Wilson R.A."/>
            <person name="Zerlotini A."/>
            <person name="Dunne D.W."/>
            <person name="Berriman M."/>
        </authorList>
    </citation>
    <scope>NUCLEOTIDE SEQUENCE [LARGE SCALE GENOMIC DNA]</scope>
    <source>
        <strain evidence="4">Puerto Rican</strain>
    </source>
</reference>
<evidence type="ECO:0000256" key="2">
    <source>
        <dbReference type="ARBA" id="ARBA00022946"/>
    </source>
</evidence>
<keyword evidence="4" id="KW-1185">Reference proteome</keyword>
<protein>
    <submittedName>
        <fullName evidence="5">GCV_T domain-containing protein</fullName>
    </submittedName>
</protein>
<name>A0A3Q0KSV2_SCHMA</name>
<dbReference type="STRING" id="6183.A0A3Q0KSV2"/>
<dbReference type="Proteomes" id="UP000008854">
    <property type="component" value="Unassembled WGS sequence"/>
</dbReference>
<evidence type="ECO:0000256" key="3">
    <source>
        <dbReference type="ARBA" id="ARBA00023128"/>
    </source>
</evidence>
<dbReference type="GO" id="GO:0016226">
    <property type="term" value="P:iron-sulfur cluster assembly"/>
    <property type="evidence" value="ECO:0007669"/>
    <property type="project" value="TreeGrafter"/>
</dbReference>
<dbReference type="PANTHER" id="PTHR22602:SF0">
    <property type="entry name" value="TRANSFERASE CAF17, MITOCHONDRIAL-RELATED"/>
    <property type="match status" value="1"/>
</dbReference>
<organism evidence="4 5">
    <name type="scientific">Schistosoma mansoni</name>
    <name type="common">Blood fluke</name>
    <dbReference type="NCBI Taxonomy" id="6183"/>
    <lineage>
        <taxon>Eukaryota</taxon>
        <taxon>Metazoa</taxon>
        <taxon>Spiralia</taxon>
        <taxon>Lophotrochozoa</taxon>
        <taxon>Platyhelminthes</taxon>
        <taxon>Trematoda</taxon>
        <taxon>Digenea</taxon>
        <taxon>Strigeidida</taxon>
        <taxon>Schistosomatoidea</taxon>
        <taxon>Schistosomatidae</taxon>
        <taxon>Schistosoma</taxon>
    </lineage>
</organism>
<dbReference type="ExpressionAtlas" id="A0A3Q0KSV2">
    <property type="expression patterns" value="baseline"/>
</dbReference>
<keyword evidence="2" id="KW-0809">Transit peptide</keyword>
<dbReference type="InterPro" id="IPR045179">
    <property type="entry name" value="YgfZ/GcvT"/>
</dbReference>
<dbReference type="WBParaSite" id="Smp_170950.1">
    <property type="protein sequence ID" value="Smp_170950.1"/>
    <property type="gene ID" value="Smp_170950"/>
</dbReference>
<dbReference type="InParanoid" id="A0A3Q0KSV2"/>
<dbReference type="InterPro" id="IPR027266">
    <property type="entry name" value="TrmE/GcvT-like"/>
</dbReference>
<evidence type="ECO:0000313" key="5">
    <source>
        <dbReference type="WBParaSite" id="Smp_170950.1"/>
    </source>
</evidence>
<dbReference type="NCBIfam" id="TIGR03317">
    <property type="entry name" value="ygfZ_signature"/>
    <property type="match status" value="1"/>
</dbReference>
<dbReference type="Gene3D" id="3.30.1360.120">
    <property type="entry name" value="Probable tRNA modification gtpase trme, domain 1"/>
    <property type="match status" value="1"/>
</dbReference>
<accession>A0A3Q0KSV2</accession>
<dbReference type="AlphaFoldDB" id="A0A3Q0KSV2"/>
<comment type="subcellular location">
    <subcellularLocation>
        <location evidence="1">Mitochondrion</location>
    </subcellularLocation>
</comment>
<dbReference type="SUPFAM" id="SSF103025">
    <property type="entry name" value="Folate-binding domain"/>
    <property type="match status" value="1"/>
</dbReference>
<dbReference type="InterPro" id="IPR017703">
    <property type="entry name" value="YgfZ/GCV_T_CS"/>
</dbReference>
<dbReference type="FunCoup" id="A0A3Q0KSV2">
    <property type="interactions" value="777"/>
</dbReference>
<evidence type="ECO:0000256" key="1">
    <source>
        <dbReference type="ARBA" id="ARBA00004173"/>
    </source>
</evidence>